<organism evidence="2 3">
    <name type="scientific">Ensete ventricosum</name>
    <name type="common">Abyssinian banana</name>
    <name type="synonym">Musa ensete</name>
    <dbReference type="NCBI Taxonomy" id="4639"/>
    <lineage>
        <taxon>Eukaryota</taxon>
        <taxon>Viridiplantae</taxon>
        <taxon>Streptophyta</taxon>
        <taxon>Embryophyta</taxon>
        <taxon>Tracheophyta</taxon>
        <taxon>Spermatophyta</taxon>
        <taxon>Magnoliopsida</taxon>
        <taxon>Liliopsida</taxon>
        <taxon>Zingiberales</taxon>
        <taxon>Musaceae</taxon>
        <taxon>Ensete</taxon>
    </lineage>
</organism>
<evidence type="ECO:0000256" key="1">
    <source>
        <dbReference type="SAM" id="MobiDB-lite"/>
    </source>
</evidence>
<proteinExistence type="predicted"/>
<protein>
    <submittedName>
        <fullName evidence="2">Uncharacterized protein</fullName>
    </submittedName>
</protein>
<feature type="compositionally biased region" description="Basic and acidic residues" evidence="1">
    <location>
        <begin position="83"/>
        <end position="102"/>
    </location>
</feature>
<dbReference type="Proteomes" id="UP000287651">
    <property type="component" value="Unassembled WGS sequence"/>
</dbReference>
<feature type="compositionally biased region" description="Basic residues" evidence="1">
    <location>
        <begin position="32"/>
        <end position="46"/>
    </location>
</feature>
<sequence>MGGTYQSARLPIRGSPVIGRYRQKSTVGGRLREKKGRRRRRGKKEKRRGEKGKIEKPSAVLACWLPTRRWSKQWSMLVNSQSRKADNNQGREEEYKDGRIRR</sequence>
<comment type="caution">
    <text evidence="2">The sequence shown here is derived from an EMBL/GenBank/DDBJ whole genome shotgun (WGS) entry which is preliminary data.</text>
</comment>
<feature type="region of interest" description="Disordered" evidence="1">
    <location>
        <begin position="1"/>
        <end position="56"/>
    </location>
</feature>
<dbReference type="AlphaFoldDB" id="A0A426XHD9"/>
<evidence type="ECO:0000313" key="3">
    <source>
        <dbReference type="Proteomes" id="UP000287651"/>
    </source>
</evidence>
<feature type="region of interest" description="Disordered" evidence="1">
    <location>
        <begin position="78"/>
        <end position="102"/>
    </location>
</feature>
<accession>A0A426XHD9</accession>
<dbReference type="EMBL" id="AMZH03020761">
    <property type="protein sequence ID" value="RRT38874.1"/>
    <property type="molecule type" value="Genomic_DNA"/>
</dbReference>
<reference evidence="2 3" key="1">
    <citation type="journal article" date="2014" name="Agronomy (Basel)">
        <title>A Draft Genome Sequence for Ensete ventricosum, the Drought-Tolerant Tree Against Hunger.</title>
        <authorList>
            <person name="Harrison J."/>
            <person name="Moore K.A."/>
            <person name="Paszkiewicz K."/>
            <person name="Jones T."/>
            <person name="Grant M."/>
            <person name="Ambacheew D."/>
            <person name="Muzemil S."/>
            <person name="Studholme D.J."/>
        </authorList>
    </citation>
    <scope>NUCLEOTIDE SEQUENCE [LARGE SCALE GENOMIC DNA]</scope>
</reference>
<gene>
    <name evidence="2" type="ORF">B296_00045738</name>
</gene>
<name>A0A426XHD9_ENSVE</name>
<feature type="compositionally biased region" description="Basic and acidic residues" evidence="1">
    <location>
        <begin position="47"/>
        <end position="56"/>
    </location>
</feature>
<evidence type="ECO:0000313" key="2">
    <source>
        <dbReference type="EMBL" id="RRT38874.1"/>
    </source>
</evidence>